<evidence type="ECO:0000313" key="1">
    <source>
        <dbReference type="EMBL" id="JAP96219.1"/>
    </source>
</evidence>
<gene>
    <name evidence="1" type="ORF">TPC1_10518</name>
</gene>
<name>A0A146KM54_9EUKA</name>
<feature type="non-terminal residue" evidence="1">
    <location>
        <position position="1"/>
    </location>
</feature>
<dbReference type="Gene3D" id="3.80.10.10">
    <property type="entry name" value="Ribonuclease Inhibitor"/>
    <property type="match status" value="1"/>
</dbReference>
<organism evidence="1">
    <name type="scientific">Trepomonas sp. PC1</name>
    <dbReference type="NCBI Taxonomy" id="1076344"/>
    <lineage>
        <taxon>Eukaryota</taxon>
        <taxon>Metamonada</taxon>
        <taxon>Diplomonadida</taxon>
        <taxon>Hexamitidae</taxon>
        <taxon>Hexamitinae</taxon>
        <taxon>Trepomonas</taxon>
    </lineage>
</organism>
<dbReference type="InterPro" id="IPR032675">
    <property type="entry name" value="LRR_dom_sf"/>
</dbReference>
<dbReference type="Pfam" id="PF13306">
    <property type="entry name" value="LRR_5"/>
    <property type="match status" value="1"/>
</dbReference>
<dbReference type="EMBL" id="GDID01000387">
    <property type="protein sequence ID" value="JAP96219.1"/>
    <property type="molecule type" value="Transcribed_RNA"/>
</dbReference>
<dbReference type="AlphaFoldDB" id="A0A146KM54"/>
<feature type="non-terminal residue" evidence="1">
    <location>
        <position position="115"/>
    </location>
</feature>
<dbReference type="InterPro" id="IPR026906">
    <property type="entry name" value="LRR_5"/>
</dbReference>
<protein>
    <submittedName>
        <fullName evidence="1">Leucine rich repeats-containing protein</fullName>
    </submittedName>
</protein>
<accession>A0A146KM54</accession>
<proteinExistence type="predicted"/>
<reference evidence="1" key="1">
    <citation type="submission" date="2015-07" db="EMBL/GenBank/DDBJ databases">
        <title>Adaptation to a free-living lifestyle via gene acquisitions in the diplomonad Trepomonas sp. PC1.</title>
        <authorList>
            <person name="Xu F."/>
            <person name="Jerlstrom-Hultqvist J."/>
            <person name="Kolisko M."/>
            <person name="Simpson A.G.B."/>
            <person name="Roger A.J."/>
            <person name="Svard S.G."/>
            <person name="Andersson J.O."/>
        </authorList>
    </citation>
    <scope>NUCLEOTIDE SEQUENCE</scope>
    <source>
        <strain evidence="1">PC1</strain>
    </source>
</reference>
<sequence>CVFMPMVTQISQCAFYQSHIQCISMPSIISINEYAFAHNNFAIINLCSLKTLLGSYQFSDCRYLKTFIALNLKNISNFCFSHCKMLQTVLTPNAIVSDFAFYFCNSLSTLLIQER</sequence>